<protein>
    <submittedName>
        <fullName evidence="4">DUF4064 domain-containing protein</fullName>
    </submittedName>
</protein>
<name>A0ABW1LDU7_9BACL</name>
<accession>A0ABW1LDU7</accession>
<dbReference type="Pfam" id="PF13273">
    <property type="entry name" value="DUF4064"/>
    <property type="match status" value="1"/>
</dbReference>
<sequence length="170" mass="18421">MNVLSRAGEVALGIIGTILNALLLVFVTLAVVGASNADTAELKQFVEEEMMMTDPAMTPDDIAMFNEAFDVGLDVFGVVGWVIVVTLLISVILSIIGVIKVSKNKSPKAAGVLFIFAGLLSGILLLAPILFYIAAIMCFVRKTPVQHEQDPYYNDDVKQTDQTDQTFRPL</sequence>
<organism evidence="4 5">
    <name type="scientific">Paenisporosarcina macmurdoensis</name>
    <dbReference type="NCBI Taxonomy" id="212659"/>
    <lineage>
        <taxon>Bacteria</taxon>
        <taxon>Bacillati</taxon>
        <taxon>Bacillota</taxon>
        <taxon>Bacilli</taxon>
        <taxon>Bacillales</taxon>
        <taxon>Caryophanaceae</taxon>
        <taxon>Paenisporosarcina</taxon>
    </lineage>
</organism>
<evidence type="ECO:0000256" key="1">
    <source>
        <dbReference type="SAM" id="MobiDB-lite"/>
    </source>
</evidence>
<feature type="transmembrane region" description="Helical" evidence="2">
    <location>
        <begin position="75"/>
        <end position="99"/>
    </location>
</feature>
<feature type="transmembrane region" description="Helical" evidence="2">
    <location>
        <begin position="12"/>
        <end position="34"/>
    </location>
</feature>
<feature type="compositionally biased region" description="Basic and acidic residues" evidence="1">
    <location>
        <begin position="151"/>
        <end position="161"/>
    </location>
</feature>
<keyword evidence="2" id="KW-0812">Transmembrane</keyword>
<gene>
    <name evidence="4" type="ORF">ACFPYN_18355</name>
</gene>
<dbReference type="EMBL" id="JBHSRI010000038">
    <property type="protein sequence ID" value="MFC6041372.1"/>
    <property type="molecule type" value="Genomic_DNA"/>
</dbReference>
<feature type="domain" description="DUF4064" evidence="3">
    <location>
        <begin position="6"/>
        <end position="123"/>
    </location>
</feature>
<dbReference type="Proteomes" id="UP001596170">
    <property type="component" value="Unassembled WGS sequence"/>
</dbReference>
<keyword evidence="2" id="KW-0472">Membrane</keyword>
<evidence type="ECO:0000259" key="3">
    <source>
        <dbReference type="Pfam" id="PF13273"/>
    </source>
</evidence>
<feature type="transmembrane region" description="Helical" evidence="2">
    <location>
        <begin position="111"/>
        <end position="134"/>
    </location>
</feature>
<comment type="caution">
    <text evidence="4">The sequence shown here is derived from an EMBL/GenBank/DDBJ whole genome shotgun (WGS) entry which is preliminary data.</text>
</comment>
<keyword evidence="2" id="KW-1133">Transmembrane helix</keyword>
<proteinExistence type="predicted"/>
<dbReference type="RefSeq" id="WP_377736267.1">
    <property type="nucleotide sequence ID" value="NZ_JBHSRI010000038.1"/>
</dbReference>
<evidence type="ECO:0000313" key="4">
    <source>
        <dbReference type="EMBL" id="MFC6041372.1"/>
    </source>
</evidence>
<feature type="region of interest" description="Disordered" evidence="1">
    <location>
        <begin position="151"/>
        <end position="170"/>
    </location>
</feature>
<dbReference type="InterPro" id="IPR025273">
    <property type="entry name" value="DUF4064"/>
</dbReference>
<reference evidence="5" key="1">
    <citation type="journal article" date="2019" name="Int. J. Syst. Evol. Microbiol.">
        <title>The Global Catalogue of Microorganisms (GCM) 10K type strain sequencing project: providing services to taxonomists for standard genome sequencing and annotation.</title>
        <authorList>
            <consortium name="The Broad Institute Genomics Platform"/>
            <consortium name="The Broad Institute Genome Sequencing Center for Infectious Disease"/>
            <person name="Wu L."/>
            <person name="Ma J."/>
        </authorList>
    </citation>
    <scope>NUCLEOTIDE SEQUENCE [LARGE SCALE GENOMIC DNA]</scope>
    <source>
        <strain evidence="5">CCUG 54527</strain>
    </source>
</reference>
<evidence type="ECO:0000313" key="5">
    <source>
        <dbReference type="Proteomes" id="UP001596170"/>
    </source>
</evidence>
<keyword evidence="5" id="KW-1185">Reference proteome</keyword>
<evidence type="ECO:0000256" key="2">
    <source>
        <dbReference type="SAM" id="Phobius"/>
    </source>
</evidence>